<dbReference type="AlphaFoldDB" id="A0A756LHJ2"/>
<dbReference type="InterPro" id="IPR035315">
    <property type="entry name" value="DUF5372"/>
</dbReference>
<reference evidence="1" key="2">
    <citation type="submission" date="2020-02" db="EMBL/GenBank/DDBJ databases">
        <authorList>
            <consortium name="NCBI Pathogen Detection Project"/>
        </authorList>
    </citation>
    <scope>NUCLEOTIDE SEQUENCE</scope>
    <source>
        <strain evidence="1">MA.CK_00/00002125</strain>
    </source>
</reference>
<proteinExistence type="predicted"/>
<dbReference type="EMBL" id="DAAWYJ010000065">
    <property type="protein sequence ID" value="HAG0018037.1"/>
    <property type="molecule type" value="Genomic_DNA"/>
</dbReference>
<comment type="caution">
    <text evidence="1">The sequence shown here is derived from an EMBL/GenBank/DDBJ whole genome shotgun (WGS) entry which is preliminary data.</text>
</comment>
<accession>A0A756LHJ2</accession>
<reference evidence="1" key="1">
    <citation type="journal article" date="2018" name="Genome Biol.">
        <title>SKESA: strategic k-mer extension for scrupulous assemblies.</title>
        <authorList>
            <person name="Souvorov A."/>
            <person name="Agarwala R."/>
            <person name="Lipman D.J."/>
        </authorList>
    </citation>
    <scope>NUCLEOTIDE SEQUENCE</scope>
    <source>
        <strain evidence="1">MA.CK_00/00002125</strain>
    </source>
</reference>
<evidence type="ECO:0000313" key="1">
    <source>
        <dbReference type="EMBL" id="HAG0018037.1"/>
    </source>
</evidence>
<dbReference type="Pfam" id="PF17342">
    <property type="entry name" value="DUF5372"/>
    <property type="match status" value="1"/>
</dbReference>
<gene>
    <name evidence="1" type="ORF">G8O67_005469</name>
</gene>
<sequence length="90" mass="10391">MTTEITHPFHPARGTQILIATRQYNWGEDRVMYYNADHRLVSILASWTSIDEPDVFSLSAAGHSWFRIDDLCQLRALIDSMMKKAVDHVK</sequence>
<protein>
    <submittedName>
        <fullName evidence="1">Uncharacterized protein</fullName>
    </submittedName>
</protein>
<name>A0A756LHJ2_SALER</name>
<organism evidence="1">
    <name type="scientific">Salmonella enterica</name>
    <name type="common">Salmonella choleraesuis</name>
    <dbReference type="NCBI Taxonomy" id="28901"/>
    <lineage>
        <taxon>Bacteria</taxon>
        <taxon>Pseudomonadati</taxon>
        <taxon>Pseudomonadota</taxon>
        <taxon>Gammaproteobacteria</taxon>
        <taxon>Enterobacterales</taxon>
        <taxon>Enterobacteriaceae</taxon>
        <taxon>Salmonella</taxon>
    </lineage>
</organism>